<keyword evidence="10" id="KW-0325">Glycoprotein</keyword>
<dbReference type="PANTHER" id="PTHR47143:SF1">
    <property type="entry name" value="ION_TRANS DOMAIN-CONTAINING PROTEIN"/>
    <property type="match status" value="1"/>
</dbReference>
<feature type="transmembrane region" description="Helical" evidence="13">
    <location>
        <begin position="712"/>
        <end position="736"/>
    </location>
</feature>
<proteinExistence type="predicted"/>
<keyword evidence="8" id="KW-0406">Ion transport</keyword>
<reference evidence="15" key="1">
    <citation type="submission" date="2023-01" db="EMBL/GenBank/DDBJ databases">
        <title>Genome assembly of the deep-sea coral Lophelia pertusa.</title>
        <authorList>
            <person name="Herrera S."/>
            <person name="Cordes E."/>
        </authorList>
    </citation>
    <scope>NUCLEOTIDE SEQUENCE</scope>
    <source>
        <strain evidence="15">USNM1676648</strain>
        <tissue evidence="15">Polyp</tissue>
    </source>
</reference>
<evidence type="ECO:0000256" key="7">
    <source>
        <dbReference type="ARBA" id="ARBA00023043"/>
    </source>
</evidence>
<comment type="subcellular location">
    <subcellularLocation>
        <location evidence="1">Membrane</location>
        <topology evidence="1">Multi-pass membrane protein</topology>
    </subcellularLocation>
</comment>
<evidence type="ECO:0000256" key="12">
    <source>
        <dbReference type="PROSITE-ProRule" id="PRU00023"/>
    </source>
</evidence>
<dbReference type="EMBL" id="MU825879">
    <property type="protein sequence ID" value="KAJ7385773.1"/>
    <property type="molecule type" value="Genomic_DNA"/>
</dbReference>
<dbReference type="GO" id="GO:0005216">
    <property type="term" value="F:monoatomic ion channel activity"/>
    <property type="evidence" value="ECO:0007669"/>
    <property type="project" value="InterPro"/>
</dbReference>
<evidence type="ECO:0000313" key="15">
    <source>
        <dbReference type="EMBL" id="KAJ7385773.1"/>
    </source>
</evidence>
<evidence type="ECO:0000256" key="13">
    <source>
        <dbReference type="SAM" id="Phobius"/>
    </source>
</evidence>
<keyword evidence="5" id="KW-0677">Repeat</keyword>
<feature type="repeat" description="ANK" evidence="12">
    <location>
        <begin position="525"/>
        <end position="557"/>
    </location>
</feature>
<keyword evidence="2" id="KW-0813">Transport</keyword>
<dbReference type="Pfam" id="PF12796">
    <property type="entry name" value="Ank_2"/>
    <property type="match status" value="5"/>
</dbReference>
<evidence type="ECO:0000256" key="1">
    <source>
        <dbReference type="ARBA" id="ARBA00004141"/>
    </source>
</evidence>
<dbReference type="PANTHER" id="PTHR47143">
    <property type="entry name" value="TRANSIENT RECEPTOR POTENTIAL CATION CHANNEL PROTEIN PAINLESS"/>
    <property type="match status" value="1"/>
</dbReference>
<name>A0A9W9ZPY3_9CNID</name>
<evidence type="ECO:0000259" key="14">
    <source>
        <dbReference type="Pfam" id="PF00520"/>
    </source>
</evidence>
<dbReference type="OrthoDB" id="1661883at2759"/>
<dbReference type="PRINTS" id="PR01415">
    <property type="entry name" value="ANKYRIN"/>
</dbReference>
<evidence type="ECO:0000256" key="6">
    <source>
        <dbReference type="ARBA" id="ARBA00022989"/>
    </source>
</evidence>
<keyword evidence="3" id="KW-0716">Sensory transduction</keyword>
<feature type="repeat" description="ANK" evidence="12">
    <location>
        <begin position="492"/>
        <end position="524"/>
    </location>
</feature>
<feature type="transmembrane region" description="Helical" evidence="13">
    <location>
        <begin position="832"/>
        <end position="852"/>
    </location>
</feature>
<feature type="repeat" description="ANK" evidence="12">
    <location>
        <begin position="357"/>
        <end position="389"/>
    </location>
</feature>
<feature type="repeat" description="ANK" evidence="12">
    <location>
        <begin position="558"/>
        <end position="590"/>
    </location>
</feature>
<dbReference type="Gene3D" id="1.25.40.20">
    <property type="entry name" value="Ankyrin repeat-containing domain"/>
    <property type="match status" value="5"/>
</dbReference>
<feature type="repeat" description="ANK" evidence="12">
    <location>
        <begin position="203"/>
        <end position="225"/>
    </location>
</feature>
<keyword evidence="6 13" id="KW-1133">Transmembrane helix</keyword>
<dbReference type="SUPFAM" id="SSF48403">
    <property type="entry name" value="Ankyrin repeat"/>
    <property type="match status" value="2"/>
</dbReference>
<dbReference type="Gene3D" id="1.10.287.70">
    <property type="match status" value="1"/>
</dbReference>
<accession>A0A9W9ZPY3</accession>
<gene>
    <name evidence="15" type="ORF">OS493_013807</name>
</gene>
<dbReference type="SMART" id="SM00248">
    <property type="entry name" value="ANK"/>
    <property type="match status" value="16"/>
</dbReference>
<keyword evidence="11" id="KW-0407">Ion channel</keyword>
<feature type="repeat" description="ANK" evidence="12">
    <location>
        <begin position="170"/>
        <end position="202"/>
    </location>
</feature>
<feature type="repeat" description="ANK" evidence="12">
    <location>
        <begin position="136"/>
        <end position="169"/>
    </location>
</feature>
<evidence type="ECO:0000256" key="9">
    <source>
        <dbReference type="ARBA" id="ARBA00023136"/>
    </source>
</evidence>
<dbReference type="InterPro" id="IPR052076">
    <property type="entry name" value="TRP_cation_channel"/>
</dbReference>
<feature type="transmembrane region" description="Helical" evidence="13">
    <location>
        <begin position="864"/>
        <end position="894"/>
    </location>
</feature>
<sequence length="1100" mass="122181">MNIDFAPSPLMSPAVDDESSPSGIFFDLEPLPQKTNNLFEAAANGKVADLQTYLSTTAIANEMDVLDQHGASALHHAARMNRAQVIDFMLKAGASVDLYNKDGLTPLHVAARSNATEALDILLKKGAKPNVASSSKSRTPLHVAAEFGHKQIIKRLLSVKNLEIDATDQQGMTALHLAISRGYEDICTDLIANGASINMTTKEGLTCLHLAADSGNTEIVSLVIQTALTNILKYPVNATLPTKDVPEFDRFVNQRDTDQNSALHIAVQTGHVSMCQFLLQHGADVNIQNKCLKTPLHVASIGKKQKILELLIKQGAQTNAKDRKQRTPLHSAASFGNPECIELLLKNLASTDPTEADGLTPFLSAVAAGHTNCAKLLLESGADITARDKYQRCCIHLAVENDKEDVLKMLLERSGSGLTNVPDIHERTALHYAALSTNIRLLDILLEKKANCLLRDGAGKTPLHIAVETGKARHVESLAKASLACVCQKDPDGRTPLHCAALNGRGKICSILFRMGAQVDSPDVYGWTPILLAAKSGATGLIQMFLELNANIDHQDQTGNTALLVASARGHVDAVRILLDRQASLKPDENGLNCLDVAIANQKGNVVMAIIKNARWREVLSAKSPDGHNRMGKVIQLFPDAAKTVMDRCIQRSLPQRSITYDFSLLDPGPDDQSGPNEAPFFGLVVMVKHKQKDLLVHDLCRKLLKIKWRSYGWFVYWTNLAIYSLFLSLMTYFMLNERKAVVLKRNKNDYDEDDIVTNQNVFNDVVAILILIFASFHLAKELYQIGIQRAAYFKHWSNILEWVLYLSTILFILPYVFPYSSVSNLRGNPNITWQIGTVAVFLGYMNLILFVQTLDYVGIYVTMFFQVAITVLKAISIFLLFALAFSVVFYILFREQDAFDSFWLTLVKVTVMTIGEIDYNTMLVDNLEATNPSTQAPLVPYKESSFIFLCIFVFVMPIILMNLLVGLAVGDIESVQKYAFLRNKGKFIDFVFGVERHFPKCITRRFHKPQLVVTGRYVEKKISSQKYTFYDEDLSNEDLKTDHEDEQRLDVLTKELAKATQRQMLIIETIHDQRSILLAVAAKAGVDTREEDAGSSSRL</sequence>
<feature type="repeat" description="ANK" evidence="12">
    <location>
        <begin position="425"/>
        <end position="457"/>
    </location>
</feature>
<dbReference type="PROSITE" id="PS50297">
    <property type="entry name" value="ANK_REP_REGION"/>
    <property type="match status" value="13"/>
</dbReference>
<organism evidence="15 16">
    <name type="scientific">Desmophyllum pertusum</name>
    <dbReference type="NCBI Taxonomy" id="174260"/>
    <lineage>
        <taxon>Eukaryota</taxon>
        <taxon>Metazoa</taxon>
        <taxon>Cnidaria</taxon>
        <taxon>Anthozoa</taxon>
        <taxon>Hexacorallia</taxon>
        <taxon>Scleractinia</taxon>
        <taxon>Caryophylliina</taxon>
        <taxon>Caryophylliidae</taxon>
        <taxon>Desmophyllum</taxon>
    </lineage>
</organism>
<dbReference type="SUPFAM" id="SSF81324">
    <property type="entry name" value="Voltage-gated potassium channels"/>
    <property type="match status" value="1"/>
</dbReference>
<keyword evidence="9 13" id="KW-0472">Membrane</keyword>
<keyword evidence="4 13" id="KW-0812">Transmembrane</keyword>
<feature type="transmembrane region" description="Helical" evidence="13">
    <location>
        <begin position="800"/>
        <end position="820"/>
    </location>
</feature>
<evidence type="ECO:0000256" key="3">
    <source>
        <dbReference type="ARBA" id="ARBA00022606"/>
    </source>
</evidence>
<dbReference type="Proteomes" id="UP001163046">
    <property type="component" value="Unassembled WGS sequence"/>
</dbReference>
<evidence type="ECO:0000313" key="16">
    <source>
        <dbReference type="Proteomes" id="UP001163046"/>
    </source>
</evidence>
<feature type="transmembrane region" description="Helical" evidence="13">
    <location>
        <begin position="947"/>
        <end position="970"/>
    </location>
</feature>
<evidence type="ECO:0000256" key="10">
    <source>
        <dbReference type="ARBA" id="ARBA00023180"/>
    </source>
</evidence>
<dbReference type="Pfam" id="PF00520">
    <property type="entry name" value="Ion_trans"/>
    <property type="match status" value="1"/>
</dbReference>
<dbReference type="Pfam" id="PF00023">
    <property type="entry name" value="Ank"/>
    <property type="match status" value="2"/>
</dbReference>
<dbReference type="PROSITE" id="PS50088">
    <property type="entry name" value="ANK_REPEAT"/>
    <property type="match status" value="13"/>
</dbReference>
<comment type="caution">
    <text evidence="15">The sequence shown here is derived from an EMBL/GenBank/DDBJ whole genome shotgun (WGS) entry which is preliminary data.</text>
</comment>
<dbReference type="InterPro" id="IPR002110">
    <property type="entry name" value="Ankyrin_rpt"/>
</dbReference>
<feature type="repeat" description="ANK" evidence="12">
    <location>
        <begin position="102"/>
        <end position="134"/>
    </location>
</feature>
<evidence type="ECO:0000256" key="11">
    <source>
        <dbReference type="ARBA" id="ARBA00023303"/>
    </source>
</evidence>
<feature type="repeat" description="ANK" evidence="12">
    <location>
        <begin position="69"/>
        <end position="101"/>
    </location>
</feature>
<protein>
    <recommendedName>
        <fullName evidence="14">Ion transport domain-containing protein</fullName>
    </recommendedName>
</protein>
<feature type="repeat" description="ANK" evidence="12">
    <location>
        <begin position="291"/>
        <end position="323"/>
    </location>
</feature>
<dbReference type="InterPro" id="IPR036770">
    <property type="entry name" value="Ankyrin_rpt-contain_sf"/>
</dbReference>
<feature type="domain" description="Ion transport" evidence="14">
    <location>
        <begin position="731"/>
        <end position="979"/>
    </location>
</feature>
<feature type="repeat" description="ANK" evidence="12">
    <location>
        <begin position="324"/>
        <end position="356"/>
    </location>
</feature>
<dbReference type="AlphaFoldDB" id="A0A9W9ZPY3"/>
<keyword evidence="7 12" id="KW-0040">ANK repeat</keyword>
<evidence type="ECO:0000256" key="5">
    <source>
        <dbReference type="ARBA" id="ARBA00022737"/>
    </source>
</evidence>
<feature type="repeat" description="ANK" evidence="12">
    <location>
        <begin position="258"/>
        <end position="290"/>
    </location>
</feature>
<dbReference type="InterPro" id="IPR005821">
    <property type="entry name" value="Ion_trans_dom"/>
</dbReference>
<keyword evidence="16" id="KW-1185">Reference proteome</keyword>
<dbReference type="GO" id="GO:1902495">
    <property type="term" value="C:transmembrane transporter complex"/>
    <property type="evidence" value="ECO:0007669"/>
    <property type="project" value="TreeGrafter"/>
</dbReference>
<evidence type="ECO:0000256" key="2">
    <source>
        <dbReference type="ARBA" id="ARBA00022448"/>
    </source>
</evidence>
<evidence type="ECO:0000256" key="8">
    <source>
        <dbReference type="ARBA" id="ARBA00023065"/>
    </source>
</evidence>
<evidence type="ECO:0000256" key="4">
    <source>
        <dbReference type="ARBA" id="ARBA00022692"/>
    </source>
</evidence>